<comment type="caution">
    <text evidence="1">The sequence shown here is derived from an EMBL/GenBank/DDBJ whole genome shotgun (WGS) entry which is preliminary data.</text>
</comment>
<accession>A0ABN9BRS2</accession>
<organism evidence="1 2">
    <name type="scientific">Staurois parvus</name>
    <dbReference type="NCBI Taxonomy" id="386267"/>
    <lineage>
        <taxon>Eukaryota</taxon>
        <taxon>Metazoa</taxon>
        <taxon>Chordata</taxon>
        <taxon>Craniata</taxon>
        <taxon>Vertebrata</taxon>
        <taxon>Euteleostomi</taxon>
        <taxon>Amphibia</taxon>
        <taxon>Batrachia</taxon>
        <taxon>Anura</taxon>
        <taxon>Neobatrachia</taxon>
        <taxon>Ranoidea</taxon>
        <taxon>Ranidae</taxon>
        <taxon>Staurois</taxon>
    </lineage>
</organism>
<evidence type="ECO:0000313" key="1">
    <source>
        <dbReference type="EMBL" id="CAI9549976.1"/>
    </source>
</evidence>
<sequence length="91" mass="11040">MFKLMHRVVNMNTVEINFKCLTRWYFTLSVAQKQREEISPLCWRGCGGRGTMAHIWWECLQIQGYWQDIIQYIQEILGITIQKDMWVCLFY</sequence>
<dbReference type="Proteomes" id="UP001162483">
    <property type="component" value="Unassembled WGS sequence"/>
</dbReference>
<name>A0ABN9BRS2_9NEOB</name>
<proteinExistence type="predicted"/>
<gene>
    <name evidence="1" type="ORF">SPARVUS_LOCUS3427257</name>
</gene>
<dbReference type="EMBL" id="CATNWA010005395">
    <property type="protein sequence ID" value="CAI9549976.1"/>
    <property type="molecule type" value="Genomic_DNA"/>
</dbReference>
<feature type="non-terminal residue" evidence="1">
    <location>
        <position position="91"/>
    </location>
</feature>
<evidence type="ECO:0000313" key="2">
    <source>
        <dbReference type="Proteomes" id="UP001162483"/>
    </source>
</evidence>
<protein>
    <submittedName>
        <fullName evidence="1">Uncharacterized protein</fullName>
    </submittedName>
</protein>
<keyword evidence="2" id="KW-1185">Reference proteome</keyword>
<reference evidence="1" key="1">
    <citation type="submission" date="2023-05" db="EMBL/GenBank/DDBJ databases">
        <authorList>
            <person name="Stuckert A."/>
        </authorList>
    </citation>
    <scope>NUCLEOTIDE SEQUENCE</scope>
</reference>